<dbReference type="GeneID" id="7836756"/>
<sequence length="1200" mass="142701">MSFVIKIVLSFTLPIFIGALIVLFTFYQQLIQNVNEWEKRSSDQQLESFKQNLHNGLIASKMIVDLGFSRVQQDLIFTRNFYKKFRDNKIQINKSFQFLNCSTPYQPQKKCSNLFYQELQQNALYVYNFFHRNIFEFSQLPILRQQQLQNQWYSYIIARMIYSIRKKDLFSIQSMYYAFDDSLQSGFPTSMNSNVTAFQPYQNCVPGNYKENYDPRCRDWYILADKIQEDNTITQIKPYKDAFTGDIIITQSTKIFDQDGNSEVILSADYKISPQMFQLYSSLVNFDESSINQNYFTLFSTENNTVFYHKYFRFPENKTEITLEDIEFNSTTYYKEFEKQDFKANLENLKEYINTGNYSISLQDNIQNFYIKWSKDNLSYIGLFYPIQTFERWSFNQSNKKLKTNSLILSYTQRYDSSLFQYEMTTDPLFLIALSISIILEVIVLVFFALNYYIALIYQIEIPIVKLTMFLNQNSMYQQQNSQHKNDQNKYFESTRNKQYSCQSQAQSKKRASIISQSNISFNEINNTTKNQFVNSCNNIPIKTLNDKQIDLEIVLEQHNNLISKQIIQLNSNRNINISTKKSLFSIQENKLNSSNQQQNNNSLDKFDKKQYITSTQLLCSYDNLIIEMKTLYDTFFLLNKLINYKSQSIDNITGTTDCVIHFAYSMSTFKQLNSSNGKIISLLNLGYYQMQHELYNNKLKRKQKAQDIQMTLEHAQQLILNELDYQSIQEFVITFDTGNVSQSKLCNLQYLQMIHRVQMLKVQLIKQNFVQDYSLLAQKISHSIENNLSYTQKYLNLLQKSLQYLKISHMVVEKIKHSFTGNDYFYELFLIEYNIMWIEILQGHIDQAENLYQQQEKNNLIHITLINLDHFRNITIVERYLNNFKQDQEQCLIISNLIFIKSLILYAKRQYSDVAQLLTLLIEKIYYINPQIKIISLNILNDIFLKQNINFYCIKNQIKKLRKPQKYDIHFFVESEIWKQFHFNLFSQELHELRSKLFTKDDRVAFYGYNQNNIVKINPLMANFTSQKLWEIQIMNLQQTLNNLSFENFMNLDHEDLIFGEQEPNQQNFLLNLVKKGIIKATRDIQTSQLSYNVKNMYVKDKKHSRKQLLIFIQSQQAQINNQQYFFEAISSLIKQTPYKLKVLHSYLKDENENCQINQIKTPKISFNTHQTTQVAKNVHQFSQLKQLTQFLIQKKFQS</sequence>
<organism evidence="2 3">
    <name type="scientific">Tetrahymena thermophila (strain SB210)</name>
    <dbReference type="NCBI Taxonomy" id="312017"/>
    <lineage>
        <taxon>Eukaryota</taxon>
        <taxon>Sar</taxon>
        <taxon>Alveolata</taxon>
        <taxon>Ciliophora</taxon>
        <taxon>Intramacronucleata</taxon>
        <taxon>Oligohymenophorea</taxon>
        <taxon>Hymenostomatida</taxon>
        <taxon>Tetrahymenina</taxon>
        <taxon>Tetrahymenidae</taxon>
        <taxon>Tetrahymena</taxon>
    </lineage>
</organism>
<evidence type="ECO:0000313" key="3">
    <source>
        <dbReference type="Proteomes" id="UP000009168"/>
    </source>
</evidence>
<keyword evidence="3" id="KW-1185">Reference proteome</keyword>
<dbReference type="Proteomes" id="UP000009168">
    <property type="component" value="Unassembled WGS sequence"/>
</dbReference>
<evidence type="ECO:0000256" key="1">
    <source>
        <dbReference type="SAM" id="Phobius"/>
    </source>
</evidence>
<dbReference type="InParanoid" id="I7MF66"/>
<dbReference type="Gene3D" id="3.30.450.20">
    <property type="entry name" value="PAS domain"/>
    <property type="match status" value="1"/>
</dbReference>
<keyword evidence="1 2" id="KW-0812">Transmembrane</keyword>
<feature type="transmembrane region" description="Helical" evidence="1">
    <location>
        <begin position="7"/>
        <end position="27"/>
    </location>
</feature>
<accession>I7MF66</accession>
<dbReference type="RefSeq" id="XP_001030970.2">
    <property type="nucleotide sequence ID" value="XM_001030970.2"/>
</dbReference>
<gene>
    <name evidence="2" type="ORF">TTHERM_00947340</name>
</gene>
<protein>
    <submittedName>
        <fullName evidence="2">Transmembrane protein, putative</fullName>
    </submittedName>
</protein>
<dbReference type="AlphaFoldDB" id="I7MF66"/>
<dbReference type="EMBL" id="GG662452">
    <property type="protein sequence ID" value="EAR83307.2"/>
    <property type="molecule type" value="Genomic_DNA"/>
</dbReference>
<feature type="transmembrane region" description="Helical" evidence="1">
    <location>
        <begin position="429"/>
        <end position="454"/>
    </location>
</feature>
<evidence type="ECO:0000313" key="2">
    <source>
        <dbReference type="EMBL" id="EAR83307.2"/>
    </source>
</evidence>
<keyword evidence="1" id="KW-0472">Membrane</keyword>
<dbReference type="KEGG" id="tet:TTHERM_00947340"/>
<proteinExistence type="predicted"/>
<name>I7MF66_TETTS</name>
<reference evidence="3" key="1">
    <citation type="journal article" date="2006" name="PLoS Biol.">
        <title>Macronuclear genome sequence of the ciliate Tetrahymena thermophila, a model eukaryote.</title>
        <authorList>
            <person name="Eisen J.A."/>
            <person name="Coyne R.S."/>
            <person name="Wu M."/>
            <person name="Wu D."/>
            <person name="Thiagarajan M."/>
            <person name="Wortman J.R."/>
            <person name="Badger J.H."/>
            <person name="Ren Q."/>
            <person name="Amedeo P."/>
            <person name="Jones K.M."/>
            <person name="Tallon L.J."/>
            <person name="Delcher A.L."/>
            <person name="Salzberg S.L."/>
            <person name="Silva J.C."/>
            <person name="Haas B.J."/>
            <person name="Majoros W.H."/>
            <person name="Farzad M."/>
            <person name="Carlton J.M."/>
            <person name="Smith R.K. Jr."/>
            <person name="Garg J."/>
            <person name="Pearlman R.E."/>
            <person name="Karrer K.M."/>
            <person name="Sun L."/>
            <person name="Manning G."/>
            <person name="Elde N.C."/>
            <person name="Turkewitz A.P."/>
            <person name="Asai D.J."/>
            <person name="Wilkes D.E."/>
            <person name="Wang Y."/>
            <person name="Cai H."/>
            <person name="Collins K."/>
            <person name="Stewart B.A."/>
            <person name="Lee S.R."/>
            <person name="Wilamowska K."/>
            <person name="Weinberg Z."/>
            <person name="Ruzzo W.L."/>
            <person name="Wloga D."/>
            <person name="Gaertig J."/>
            <person name="Frankel J."/>
            <person name="Tsao C.-C."/>
            <person name="Gorovsky M.A."/>
            <person name="Keeling P.J."/>
            <person name="Waller R.F."/>
            <person name="Patron N.J."/>
            <person name="Cherry J.M."/>
            <person name="Stover N.A."/>
            <person name="Krieger C.J."/>
            <person name="del Toro C."/>
            <person name="Ryder H.F."/>
            <person name="Williamson S.C."/>
            <person name="Barbeau R.A."/>
            <person name="Hamilton E.P."/>
            <person name="Orias E."/>
        </authorList>
    </citation>
    <scope>NUCLEOTIDE SEQUENCE [LARGE SCALE GENOMIC DNA]</scope>
    <source>
        <strain evidence="3">SB210</strain>
    </source>
</reference>
<keyword evidence="1" id="KW-1133">Transmembrane helix</keyword>